<feature type="domain" description="Retroviral polymerase SH3-like" evidence="14">
    <location>
        <begin position="1500"/>
        <end position="1555"/>
    </location>
</feature>
<keyword evidence="10" id="KW-0511">Multifunctional enzyme</keyword>
<dbReference type="GO" id="GO:0006310">
    <property type="term" value="P:DNA recombination"/>
    <property type="evidence" value="ECO:0007669"/>
    <property type="project" value="UniProtKB-KW"/>
</dbReference>
<dbReference type="GO" id="GO:0003964">
    <property type="term" value="F:RNA-directed DNA polymerase activity"/>
    <property type="evidence" value="ECO:0007669"/>
    <property type="project" value="UniProtKB-KW"/>
</dbReference>
<keyword evidence="8" id="KW-0808">Transferase</keyword>
<keyword evidence="3" id="KW-0255">Endonuclease</keyword>
<organism evidence="15">
    <name type="scientific">Tanacetum cinerariifolium</name>
    <name type="common">Dalmatian daisy</name>
    <name type="synonym">Chrysanthemum cinerariifolium</name>
    <dbReference type="NCBI Taxonomy" id="118510"/>
    <lineage>
        <taxon>Eukaryota</taxon>
        <taxon>Viridiplantae</taxon>
        <taxon>Streptophyta</taxon>
        <taxon>Embryophyta</taxon>
        <taxon>Tracheophyta</taxon>
        <taxon>Spermatophyta</taxon>
        <taxon>Magnoliopsida</taxon>
        <taxon>eudicotyledons</taxon>
        <taxon>Gunneridae</taxon>
        <taxon>Pentapetalae</taxon>
        <taxon>asterids</taxon>
        <taxon>campanulids</taxon>
        <taxon>Asterales</taxon>
        <taxon>Asteraceae</taxon>
        <taxon>Asteroideae</taxon>
        <taxon>Anthemideae</taxon>
        <taxon>Anthemidinae</taxon>
        <taxon>Tanacetum</taxon>
    </lineage>
</organism>
<dbReference type="EMBL" id="BKCJ010008231">
    <property type="protein sequence ID" value="GEU81203.1"/>
    <property type="molecule type" value="Genomic_DNA"/>
</dbReference>
<dbReference type="Pfam" id="PF07727">
    <property type="entry name" value="RVT_2"/>
    <property type="match status" value="1"/>
</dbReference>
<feature type="region of interest" description="Disordered" evidence="11">
    <location>
        <begin position="594"/>
        <end position="615"/>
    </location>
</feature>
<dbReference type="GO" id="GO:0004519">
    <property type="term" value="F:endonuclease activity"/>
    <property type="evidence" value="ECO:0007669"/>
    <property type="project" value="UniProtKB-KW"/>
</dbReference>
<dbReference type="InterPro" id="IPR025724">
    <property type="entry name" value="GAG-pre-integrase_dom"/>
</dbReference>
<evidence type="ECO:0000256" key="11">
    <source>
        <dbReference type="SAM" id="MobiDB-lite"/>
    </source>
</evidence>
<feature type="domain" description="Reverse transcriptase Ty1/copia-type" evidence="12">
    <location>
        <begin position="1751"/>
        <end position="1935"/>
    </location>
</feature>
<keyword evidence="8" id="KW-0239">DNA-directed DNA polymerase</keyword>
<dbReference type="GO" id="GO:0016787">
    <property type="term" value="F:hydrolase activity"/>
    <property type="evidence" value="ECO:0007669"/>
    <property type="project" value="UniProtKB-KW"/>
</dbReference>
<evidence type="ECO:0000259" key="14">
    <source>
        <dbReference type="Pfam" id="PF25597"/>
    </source>
</evidence>
<keyword evidence="2" id="KW-0479">Metal-binding</keyword>
<evidence type="ECO:0000256" key="8">
    <source>
        <dbReference type="ARBA" id="ARBA00022932"/>
    </source>
</evidence>
<evidence type="ECO:0000256" key="3">
    <source>
        <dbReference type="ARBA" id="ARBA00022759"/>
    </source>
</evidence>
<evidence type="ECO:0000256" key="7">
    <source>
        <dbReference type="ARBA" id="ARBA00022918"/>
    </source>
</evidence>
<protein>
    <submittedName>
        <fullName evidence="15">Retrovirus-related Pol polyprotein from transposon TNT 1-94</fullName>
    </submittedName>
</protein>
<keyword evidence="7" id="KW-0695">RNA-directed DNA polymerase</keyword>
<accession>A0A6L2N516</accession>
<dbReference type="InterPro" id="IPR039537">
    <property type="entry name" value="Retrotran_Ty1/copia-like"/>
</dbReference>
<feature type="compositionally biased region" description="Basic and acidic residues" evidence="11">
    <location>
        <begin position="654"/>
        <end position="671"/>
    </location>
</feature>
<evidence type="ECO:0000256" key="6">
    <source>
        <dbReference type="ARBA" id="ARBA00022908"/>
    </source>
</evidence>
<dbReference type="GO" id="GO:0046872">
    <property type="term" value="F:metal ion binding"/>
    <property type="evidence" value="ECO:0007669"/>
    <property type="project" value="UniProtKB-KW"/>
</dbReference>
<evidence type="ECO:0000256" key="9">
    <source>
        <dbReference type="ARBA" id="ARBA00023172"/>
    </source>
</evidence>
<dbReference type="Pfam" id="PF14223">
    <property type="entry name" value="Retrotran_gag_2"/>
    <property type="match status" value="1"/>
</dbReference>
<keyword evidence="8" id="KW-0548">Nucleotidyltransferase</keyword>
<evidence type="ECO:0000256" key="4">
    <source>
        <dbReference type="ARBA" id="ARBA00022801"/>
    </source>
</evidence>
<dbReference type="Pfam" id="PF25597">
    <property type="entry name" value="SH3_retrovirus"/>
    <property type="match status" value="1"/>
</dbReference>
<dbReference type="PANTHER" id="PTHR42648">
    <property type="entry name" value="TRANSPOSASE, PUTATIVE-RELATED"/>
    <property type="match status" value="1"/>
</dbReference>
<dbReference type="PANTHER" id="PTHR42648:SF11">
    <property type="entry name" value="TRANSPOSON TY4-P GAG-POL POLYPROTEIN"/>
    <property type="match status" value="1"/>
</dbReference>
<sequence>MRMEQYLTHTDYALWEVIINCDSLVPEPPAVSTVVPPKTEAQNLARKNKLKAKSTLLLAIPDENLLNFHSIKDAKSLWKAIKIRFGGNKESKRMHKTILKQKYENFVASRSEGLEKTYDSINKTVNAAHDIFAAGLKEQPLASSNADDAAMITMRVKKFIKRTGRNLNFNGKDPVGFDKTKVECYNYHRRGHFAREFHAPRNQGNRSVDNERKVVLVETPASALVVQDGLGGYEWSYQAEEGPTDFALMAHSSDLANSSNSEEQSCSNECLQYFKNIQKQYDQQKEILYRANLEILGYDSQLNENETPKYKVFETASNSSISEIDEDDNQAKDRYKVGIRYHVIPPPYIGNYMPSRADLSFTGLDDYVFKFKISEARTSVNENESIASKFSEEIREEPQTVRSSALIIEDWESDYEDECEDKTSTEQEISSNDNSVKSVELVNAAEGKKEYVVKSSACWIWIPTGKLIDHTYKDSGSYTLKRFNYVDQNGRLNAASWKLMLPSIKLQLLVTVNAAQVNPTIYVSCVKQFWATVKVKKVNEQEHIQVLVDKMKVIIMEKSIRSDLRFDDAEGTACLLNEEIFEGLARMWKEAKISNDESEDEDHVPTPSSDPLPSGEDNFILNELMVFCTSLQEQSRSGGLRRLKKIGSGRRVKSPMEKDGLDDETQRKTSDDEMFEVDDLAGEEVVMETTTGVKDSVAPTTDVTKDEITMAQTLATLKSTKPKVVVQEQKTSTTIPATAIIVTTAVLTPRAKAMLDADRLLAKKLQAREREEFFEVQKVILLVELIEKRKKHFAALRAQEKRNKPPTKTQMKSQMLTYQKHIGRYKQSHLKGKSFDKIKKLFDREMIKVNDFIAMDLETQERSTKRTAKHLESNISKKQKVDENVEPVIDDYEKLRKCMETVLDDGDKVLIEATPISSRSPTIIDYKIHKEVKETYFKIIRAYVKDKFKKEKPVDDMDNILFRTLKTMFAHHVEDTIWKYQQGLAKLVLLVYKVTAVFNKVNAAKSRVTTVVRVSIAGWIKWLEDQDMRAKELKIYSLGSTSGIRACVNQNGNKLLKRTVGTVEQIYKPTFAEEKLDRRNEMKARGTLLMALLNKDQLKFHSYKDAKLLIEVIEKRYGRNKESKKVQRTLLKQQYESFTASSSKTLDQTFDSQPNSPQLAREDLEQIDHDDLDEMDLHWEMAMLTVRARRAPKNSKNRGREYGRKTVPVENPTENALIAQDGIRGYDWSYQAEEEHPTNYALMALTSSGSSSSLDFENQKNVKSKSDKEYHAVPPPYTWNYIPPKPDLMFIDEQVSELVDVVSNVASSDVKTVESKHESFDVKNKGKLRSAGTPVNTVRPVNTAERLMLLRPQHAGFRKPNTETNAIFLNIKIMMVDLFLLEMVEEEFLEKVLDESQVLLRVSRKDKIYSVDLKSVVPTGDLTCLFAKAIIDESNLWHIRLGHINYKTMNKLVMGNLEEAVNTACYVLNRALVIKPHNKTPYELIHGRPPLIDFMKPFGCHVTILNTKEYLGKFDEKADEGFFGRYSVVSKAMRVFNKRTRIAEETLNIRFLENTPNVKGNRPDWLFDIDSLTISMNYVPVVTGNQTNGIAGTKYNIVAGQAKKKKEPEQEYILIPICITDPLISQGPKDTAVDARKKTTKVDESQVLDNDGQDDQVTRSEFEGLLQQERQTEHINITNSFNNITSFVNTDGPSFANTTSPSPINAAGTPASTNAFEEHPFKRFSPFKNAFSLPHVILESLAMLMMMKLNKKDERGIVIKNKARLVAQGHTQEEGIDYDEVVAPVETIKAIRLFLAYDSFKYLAVYQMDVKSAFLYGKIKDEVYVCQPPGFEDPNFTNKVYKVEKALYGLHQALRAWYETLSTYLMDNGFHRGQIDKTLFIKRHKDDILLVQVYVDDIIFVSTKKELSAEFEKLMHDKFQMSSIGELSFFLGLQV</sequence>
<reference evidence="15" key="1">
    <citation type="journal article" date="2019" name="Sci. Rep.">
        <title>Draft genome of Tanacetum cinerariifolium, the natural source of mosquito coil.</title>
        <authorList>
            <person name="Yamashiro T."/>
            <person name="Shiraishi A."/>
            <person name="Satake H."/>
            <person name="Nakayama K."/>
        </authorList>
    </citation>
    <scope>NUCLEOTIDE SEQUENCE</scope>
</reference>
<comment type="caution">
    <text evidence="15">The sequence shown here is derived from an EMBL/GenBank/DDBJ whole genome shotgun (WGS) entry which is preliminary data.</text>
</comment>
<feature type="domain" description="GAG-pre-integrase" evidence="13">
    <location>
        <begin position="1408"/>
        <end position="1454"/>
    </location>
</feature>
<dbReference type="GO" id="GO:0015074">
    <property type="term" value="P:DNA integration"/>
    <property type="evidence" value="ECO:0007669"/>
    <property type="project" value="UniProtKB-KW"/>
</dbReference>
<feature type="region of interest" description="Disordered" evidence="11">
    <location>
        <begin position="646"/>
        <end position="671"/>
    </location>
</feature>
<gene>
    <name evidence="15" type="ORF">Tci_053181</name>
</gene>
<evidence type="ECO:0000259" key="13">
    <source>
        <dbReference type="Pfam" id="PF13976"/>
    </source>
</evidence>
<evidence type="ECO:0000256" key="2">
    <source>
        <dbReference type="ARBA" id="ARBA00022723"/>
    </source>
</evidence>
<evidence type="ECO:0000256" key="10">
    <source>
        <dbReference type="ARBA" id="ARBA00023268"/>
    </source>
</evidence>
<keyword evidence="5" id="KW-0460">Magnesium</keyword>
<keyword evidence="6" id="KW-0229">DNA integration</keyword>
<dbReference type="InterPro" id="IPR043502">
    <property type="entry name" value="DNA/RNA_pol_sf"/>
</dbReference>
<proteinExistence type="predicted"/>
<dbReference type="SUPFAM" id="SSF56672">
    <property type="entry name" value="DNA/RNA polymerases"/>
    <property type="match status" value="1"/>
</dbReference>
<keyword evidence="1" id="KW-0540">Nuclease</keyword>
<evidence type="ECO:0000259" key="12">
    <source>
        <dbReference type="Pfam" id="PF07727"/>
    </source>
</evidence>
<dbReference type="InterPro" id="IPR057670">
    <property type="entry name" value="SH3_retrovirus"/>
</dbReference>
<dbReference type="InterPro" id="IPR013103">
    <property type="entry name" value="RVT_2"/>
</dbReference>
<dbReference type="GO" id="GO:0003887">
    <property type="term" value="F:DNA-directed DNA polymerase activity"/>
    <property type="evidence" value="ECO:0007669"/>
    <property type="project" value="UniProtKB-KW"/>
</dbReference>
<evidence type="ECO:0000256" key="1">
    <source>
        <dbReference type="ARBA" id="ARBA00022722"/>
    </source>
</evidence>
<keyword evidence="9" id="KW-0233">DNA recombination</keyword>
<evidence type="ECO:0000256" key="5">
    <source>
        <dbReference type="ARBA" id="ARBA00022842"/>
    </source>
</evidence>
<evidence type="ECO:0000313" key="15">
    <source>
        <dbReference type="EMBL" id="GEU81203.1"/>
    </source>
</evidence>
<dbReference type="Pfam" id="PF13976">
    <property type="entry name" value="gag_pre-integrs"/>
    <property type="match status" value="1"/>
</dbReference>
<name>A0A6L2N516_TANCI</name>
<keyword evidence="4" id="KW-0378">Hydrolase</keyword>